<comment type="caution">
    <text evidence="1">The sequence shown here is derived from an EMBL/GenBank/DDBJ whole genome shotgun (WGS) entry which is preliminary data.</text>
</comment>
<dbReference type="PANTHER" id="PTHR38031:SF1">
    <property type="entry name" value="SULFUR CARRIER PROTEIN CYSO"/>
    <property type="match status" value="1"/>
</dbReference>
<evidence type="ECO:0000313" key="2">
    <source>
        <dbReference type="Proteomes" id="UP000243024"/>
    </source>
</evidence>
<dbReference type="NCBIfam" id="NF041918">
    <property type="entry name" value="SAMP1"/>
    <property type="match status" value="1"/>
</dbReference>
<dbReference type="InterPro" id="IPR054834">
    <property type="entry name" value="SAMP1_3"/>
</dbReference>
<dbReference type="SUPFAM" id="SSF54285">
    <property type="entry name" value="MoaD/ThiS"/>
    <property type="match status" value="1"/>
</dbReference>
<dbReference type="Pfam" id="PF02597">
    <property type="entry name" value="ThiS"/>
    <property type="match status" value="1"/>
</dbReference>
<dbReference type="EMBL" id="JXBB01000001">
    <property type="protein sequence ID" value="OAR05512.1"/>
    <property type="molecule type" value="Genomic_DNA"/>
</dbReference>
<dbReference type="PANTHER" id="PTHR38031">
    <property type="entry name" value="SULFUR CARRIER PROTEIN SLR0821-RELATED"/>
    <property type="match status" value="1"/>
</dbReference>
<dbReference type="InterPro" id="IPR012675">
    <property type="entry name" value="Beta-grasp_dom_sf"/>
</dbReference>
<proteinExistence type="predicted"/>
<evidence type="ECO:0000313" key="1">
    <source>
        <dbReference type="EMBL" id="OAR05512.1"/>
    </source>
</evidence>
<dbReference type="CDD" id="cd17505">
    <property type="entry name" value="Ubl_SAMP1_like"/>
    <property type="match status" value="1"/>
</dbReference>
<dbReference type="InterPro" id="IPR052045">
    <property type="entry name" value="Sulfur_Carrier/Prot_Modifier"/>
</dbReference>
<dbReference type="OrthoDB" id="2112016at2"/>
<dbReference type="Proteomes" id="UP000243024">
    <property type="component" value="Unassembled WGS sequence"/>
</dbReference>
<name>A0A132N644_HYDSH</name>
<dbReference type="NCBIfam" id="TIGR01687">
    <property type="entry name" value="moaD_arch"/>
    <property type="match status" value="1"/>
</dbReference>
<protein>
    <recommendedName>
        <fullName evidence="3">Molybdenum cofactor biosynthesis protein MoaD</fullName>
    </recommendedName>
</protein>
<evidence type="ECO:0008006" key="3">
    <source>
        <dbReference type="Google" id="ProtNLM"/>
    </source>
</evidence>
<accession>A0A132N644</accession>
<dbReference type="InterPro" id="IPR010038">
    <property type="entry name" value="MoaD_arc-typ"/>
</dbReference>
<organism evidence="1 2">
    <name type="scientific">Hydrogenibacillus schlegelii</name>
    <name type="common">Bacillus schlegelii</name>
    <dbReference type="NCBI Taxonomy" id="1484"/>
    <lineage>
        <taxon>Bacteria</taxon>
        <taxon>Bacillati</taxon>
        <taxon>Bacillota</taxon>
        <taxon>Bacilli</taxon>
        <taxon>Bacillales</taxon>
        <taxon>Bacillales Family X. Incertae Sedis</taxon>
        <taxon>Hydrogenibacillus</taxon>
    </lineage>
</organism>
<reference evidence="1 2" key="1">
    <citation type="submission" date="2015-09" db="EMBL/GenBank/DDBJ databases">
        <title>Draft genome sequence of Hydrogenibacillus schlegelii DSM 2000.</title>
        <authorList>
            <person name="Hemp J."/>
        </authorList>
    </citation>
    <scope>NUCLEOTIDE SEQUENCE [LARGE SCALE GENOMIC DNA]</scope>
    <source>
        <strain evidence="1 2">MA 48</strain>
    </source>
</reference>
<gene>
    <name evidence="1" type="ORF">SA87_11530</name>
</gene>
<dbReference type="Gene3D" id="3.10.20.30">
    <property type="match status" value="1"/>
</dbReference>
<dbReference type="AlphaFoldDB" id="A0A132N644"/>
<keyword evidence="2" id="KW-1185">Reference proteome</keyword>
<dbReference type="InterPro" id="IPR003749">
    <property type="entry name" value="ThiS/MoaD-like"/>
</dbReference>
<dbReference type="InterPro" id="IPR016155">
    <property type="entry name" value="Mopterin_synth/thiamin_S_b"/>
</dbReference>
<sequence>MKVRLFATLRDVSDVAEVDVAPAGERVRDVLQALVERHPALQAELFLPDGSLKPLVQVFVNGRNIHFTGGLETPVGEGDAIAVFPPVAGG</sequence>
<dbReference type="RefSeq" id="WP_066197685.1">
    <property type="nucleotide sequence ID" value="NZ_CBCSAS010000059.1"/>
</dbReference>
<dbReference type="STRING" id="1484.SA87_11530"/>